<comment type="caution">
    <text evidence="1">The sequence shown here is derived from an EMBL/GenBank/DDBJ whole genome shotgun (WGS) entry which is preliminary data.</text>
</comment>
<reference evidence="1" key="1">
    <citation type="submission" date="2021-06" db="EMBL/GenBank/DDBJ databases">
        <authorList>
            <person name="Kallberg Y."/>
            <person name="Tangrot J."/>
            <person name="Rosling A."/>
        </authorList>
    </citation>
    <scope>NUCLEOTIDE SEQUENCE</scope>
    <source>
        <strain evidence="1">MT106</strain>
    </source>
</reference>
<protein>
    <submittedName>
        <fullName evidence="1">13344_t:CDS:1</fullName>
    </submittedName>
</protein>
<dbReference type="Gene3D" id="3.30.420.10">
    <property type="entry name" value="Ribonuclease H-like superfamily/Ribonuclease H"/>
    <property type="match status" value="1"/>
</dbReference>
<organism evidence="1 2">
    <name type="scientific">Ambispora gerdemannii</name>
    <dbReference type="NCBI Taxonomy" id="144530"/>
    <lineage>
        <taxon>Eukaryota</taxon>
        <taxon>Fungi</taxon>
        <taxon>Fungi incertae sedis</taxon>
        <taxon>Mucoromycota</taxon>
        <taxon>Glomeromycotina</taxon>
        <taxon>Glomeromycetes</taxon>
        <taxon>Archaeosporales</taxon>
        <taxon>Ambisporaceae</taxon>
        <taxon>Ambispora</taxon>
    </lineage>
</organism>
<name>A0A9N8YK93_9GLOM</name>
<dbReference type="GO" id="GO:0003676">
    <property type="term" value="F:nucleic acid binding"/>
    <property type="evidence" value="ECO:0007669"/>
    <property type="project" value="InterPro"/>
</dbReference>
<evidence type="ECO:0000313" key="2">
    <source>
        <dbReference type="Proteomes" id="UP000789831"/>
    </source>
</evidence>
<proteinExistence type="predicted"/>
<dbReference type="EMBL" id="CAJVPL010000046">
    <property type="protein sequence ID" value="CAG8438148.1"/>
    <property type="molecule type" value="Genomic_DNA"/>
</dbReference>
<keyword evidence="2" id="KW-1185">Reference proteome</keyword>
<sequence length="166" mass="19153">MKSEKDLTKEQKEAIVYGHRKNDSYHTIVANVDCRKSIVDNIIRRFCESGTDIKYVSSPVKHNPSQMHWSCFSWYGTGPLVVLNNSITGNVNRDQSWFQQGNARLHTFNATSNFFKENKVRVLDWSIQSPDLNPIKNALRRKPNSSNLIDLECLVQEVWCDVSSEF</sequence>
<dbReference type="InterPro" id="IPR036397">
    <property type="entry name" value="RNaseH_sf"/>
</dbReference>
<accession>A0A9N8YK93</accession>
<dbReference type="OrthoDB" id="2417635at2759"/>
<dbReference type="AlphaFoldDB" id="A0A9N8YK93"/>
<gene>
    <name evidence="1" type="ORF">AGERDE_LOCUS836</name>
</gene>
<evidence type="ECO:0000313" key="1">
    <source>
        <dbReference type="EMBL" id="CAG8438148.1"/>
    </source>
</evidence>
<dbReference type="Proteomes" id="UP000789831">
    <property type="component" value="Unassembled WGS sequence"/>
</dbReference>